<dbReference type="Proteomes" id="UP000194873">
    <property type="component" value="Unassembled WGS sequence"/>
</dbReference>
<dbReference type="EMBL" id="MTSE01000020">
    <property type="protein sequence ID" value="OUJ70909.1"/>
    <property type="molecule type" value="Genomic_DNA"/>
</dbReference>
<dbReference type="OrthoDB" id="893408at2"/>
<dbReference type="RefSeq" id="WP_086596574.1">
    <property type="nucleotide sequence ID" value="NZ_MTSE01000020.1"/>
</dbReference>
<evidence type="ECO:0008006" key="3">
    <source>
        <dbReference type="Google" id="ProtNLM"/>
    </source>
</evidence>
<protein>
    <recommendedName>
        <fullName evidence="3">STAS/SEC14 domain-containing protein</fullName>
    </recommendedName>
</protein>
<organism evidence="1 2">
    <name type="scientific">Hymenobacter crusticola</name>
    <dbReference type="NCBI Taxonomy" id="1770526"/>
    <lineage>
        <taxon>Bacteria</taxon>
        <taxon>Pseudomonadati</taxon>
        <taxon>Bacteroidota</taxon>
        <taxon>Cytophagia</taxon>
        <taxon>Cytophagales</taxon>
        <taxon>Hymenobacteraceae</taxon>
        <taxon>Hymenobacter</taxon>
    </lineage>
</organism>
<accession>A0A243W7Q5</accession>
<keyword evidence="2" id="KW-1185">Reference proteome</keyword>
<comment type="caution">
    <text evidence="1">The sequence shown here is derived from an EMBL/GenBank/DDBJ whole genome shotgun (WGS) entry which is preliminary data.</text>
</comment>
<proteinExistence type="predicted"/>
<evidence type="ECO:0000313" key="2">
    <source>
        <dbReference type="Proteomes" id="UP000194873"/>
    </source>
</evidence>
<reference evidence="1 2" key="1">
    <citation type="submission" date="2017-01" db="EMBL/GenBank/DDBJ databases">
        <title>A new Hymenobacter.</title>
        <authorList>
            <person name="Liang Y."/>
            <person name="Feng F."/>
        </authorList>
    </citation>
    <scope>NUCLEOTIDE SEQUENCE [LARGE SCALE GENOMIC DNA]</scope>
    <source>
        <strain evidence="1">MIMBbqt21</strain>
    </source>
</reference>
<evidence type="ECO:0000313" key="1">
    <source>
        <dbReference type="EMBL" id="OUJ70909.1"/>
    </source>
</evidence>
<gene>
    <name evidence="1" type="ORF">BXP70_23570</name>
</gene>
<sequence length="133" mass="15413">MPTFRKLVDTPSLTVSYDGPNNWLYVEWKGEHDETSVFAGFELIVRCLQAWECKKILNDSSQVTSSWETAAQWLGHDFFKCIAQKGVRYVAWIYSPQWSDRHAIDASLQFVTNPIVIMFEELATAYAWLKQSQ</sequence>
<name>A0A243W7Q5_9BACT</name>
<dbReference type="AlphaFoldDB" id="A0A243W7Q5"/>